<gene>
    <name evidence="5" type="ORF">SAMN05192580_1650</name>
</gene>
<dbReference type="PANTHER" id="PTHR40392:SF1">
    <property type="entry name" value="2-PHOSPHO-L-LACTATE GUANYLYLTRANSFERASE"/>
    <property type="match status" value="1"/>
</dbReference>
<dbReference type="Proteomes" id="UP000198824">
    <property type="component" value="Unassembled WGS sequence"/>
</dbReference>
<evidence type="ECO:0000256" key="4">
    <source>
        <dbReference type="ARBA" id="ARBA00023134"/>
    </source>
</evidence>
<dbReference type="InterPro" id="IPR002835">
    <property type="entry name" value="CofC"/>
</dbReference>
<evidence type="ECO:0000313" key="6">
    <source>
        <dbReference type="Proteomes" id="UP000198824"/>
    </source>
</evidence>
<name>A0A1I6KER7_9SPHN</name>
<dbReference type="Pfam" id="PF01983">
    <property type="entry name" value="CofC"/>
    <property type="match status" value="1"/>
</dbReference>
<keyword evidence="3" id="KW-0547">Nucleotide-binding</keyword>
<keyword evidence="4" id="KW-0342">GTP-binding</keyword>
<dbReference type="SUPFAM" id="SSF53448">
    <property type="entry name" value="Nucleotide-diphospho-sugar transferases"/>
    <property type="match status" value="1"/>
</dbReference>
<dbReference type="GO" id="GO:0043814">
    <property type="term" value="F:phospholactate guanylyltransferase activity"/>
    <property type="evidence" value="ECO:0007669"/>
    <property type="project" value="InterPro"/>
</dbReference>
<keyword evidence="2 5" id="KW-0548">Nucleotidyltransferase</keyword>
<evidence type="ECO:0000256" key="2">
    <source>
        <dbReference type="ARBA" id="ARBA00022695"/>
    </source>
</evidence>
<proteinExistence type="predicted"/>
<protein>
    <submittedName>
        <fullName evidence="5">2-phospho-L-lactate guanylyltransferase</fullName>
    </submittedName>
</protein>
<dbReference type="GO" id="GO:0005525">
    <property type="term" value="F:GTP binding"/>
    <property type="evidence" value="ECO:0007669"/>
    <property type="project" value="UniProtKB-KW"/>
</dbReference>
<dbReference type="OrthoDB" id="5243750at2"/>
<dbReference type="InterPro" id="IPR029044">
    <property type="entry name" value="Nucleotide-diphossugar_trans"/>
</dbReference>
<dbReference type="RefSeq" id="WP_093313147.1">
    <property type="nucleotide sequence ID" value="NZ_FOZG01000001.1"/>
</dbReference>
<evidence type="ECO:0000256" key="1">
    <source>
        <dbReference type="ARBA" id="ARBA00022679"/>
    </source>
</evidence>
<accession>A0A1I6KER7</accession>
<dbReference type="PANTHER" id="PTHR40392">
    <property type="entry name" value="2-PHOSPHO-L-LACTATE GUANYLYLTRANSFERASE"/>
    <property type="match status" value="1"/>
</dbReference>
<evidence type="ECO:0000256" key="3">
    <source>
        <dbReference type="ARBA" id="ARBA00022741"/>
    </source>
</evidence>
<reference evidence="5 6" key="1">
    <citation type="submission" date="2016-10" db="EMBL/GenBank/DDBJ databases">
        <authorList>
            <person name="de Groot N.N."/>
        </authorList>
    </citation>
    <scope>NUCLEOTIDE SEQUENCE [LARGE SCALE GENOMIC DNA]</scope>
    <source>
        <strain evidence="5 6">S5-249</strain>
    </source>
</reference>
<organism evidence="5 6">
    <name type="scientific">Sphingomonas jatrophae</name>
    <dbReference type="NCBI Taxonomy" id="1166337"/>
    <lineage>
        <taxon>Bacteria</taxon>
        <taxon>Pseudomonadati</taxon>
        <taxon>Pseudomonadota</taxon>
        <taxon>Alphaproteobacteria</taxon>
        <taxon>Sphingomonadales</taxon>
        <taxon>Sphingomonadaceae</taxon>
        <taxon>Sphingomonas</taxon>
    </lineage>
</organism>
<dbReference type="AlphaFoldDB" id="A0A1I6KER7"/>
<dbReference type="NCBIfam" id="TIGR03552">
    <property type="entry name" value="F420_cofC"/>
    <property type="match status" value="1"/>
</dbReference>
<keyword evidence="6" id="KW-1185">Reference proteome</keyword>
<dbReference type="Gene3D" id="3.90.550.10">
    <property type="entry name" value="Spore Coat Polysaccharide Biosynthesis Protein SpsA, Chain A"/>
    <property type="match status" value="1"/>
</dbReference>
<keyword evidence="1 5" id="KW-0808">Transferase</keyword>
<dbReference type="EMBL" id="FOZG01000001">
    <property type="protein sequence ID" value="SFR89703.1"/>
    <property type="molecule type" value="Genomic_DNA"/>
</dbReference>
<sequence length="187" mass="19322">MSWTALLPLKAAGERKTRLADQLSPAGRDALTDRLLGHVAGVLRASPLVSRLVLLSPAPPAGWPGEWLADSGHGLNAELQRARRTLTTPVLILHADLPFLTAADVAALAGAGAGGCAVAPDRHGRGTNAIALAAATPWTFAFGADSFAAHRAHGAAIVERDGLAFDLDTPDDLALAIARGLRMEVLP</sequence>
<dbReference type="STRING" id="1166337.SAMN05192580_1650"/>
<evidence type="ECO:0000313" key="5">
    <source>
        <dbReference type="EMBL" id="SFR89703.1"/>
    </source>
</evidence>